<evidence type="ECO:0000313" key="3">
    <source>
        <dbReference type="Proteomes" id="UP001060275"/>
    </source>
</evidence>
<dbReference type="SMART" id="SM00028">
    <property type="entry name" value="TPR"/>
    <property type="match status" value="2"/>
</dbReference>
<dbReference type="Pfam" id="PF13432">
    <property type="entry name" value="TPR_16"/>
    <property type="match status" value="1"/>
</dbReference>
<dbReference type="Gene3D" id="1.25.40.10">
    <property type="entry name" value="Tetratricopeptide repeat domain"/>
    <property type="match status" value="1"/>
</dbReference>
<organism evidence="2 3">
    <name type="scientific">Devosia ureilytica</name>
    <dbReference type="NCBI Taxonomy" id="2952754"/>
    <lineage>
        <taxon>Bacteria</taxon>
        <taxon>Pseudomonadati</taxon>
        <taxon>Pseudomonadota</taxon>
        <taxon>Alphaproteobacteria</taxon>
        <taxon>Hyphomicrobiales</taxon>
        <taxon>Devosiaceae</taxon>
        <taxon>Devosia</taxon>
    </lineage>
</organism>
<feature type="signal peptide" evidence="1">
    <location>
        <begin position="1"/>
        <end position="24"/>
    </location>
</feature>
<sequence>MHKLTALVIAALLLAAVPAPMVLAQPYTRGAAQSAELDRLFAQLTAATDEPAARAIAVQIWTIWTQPDDPVIAARVAQIMSAGGLSGPASQLPLIDALIEDFPDYAEGWNLRATAQFLNGAYEESLADIEQTLLREPRHFGAMAGRALILHTQGKREEALEAMKEALKIHPFLPERALFPELVPPPIRS</sequence>
<accession>A0A9Q4ARD0</accession>
<dbReference type="RefSeq" id="WP_254675483.1">
    <property type="nucleotide sequence ID" value="NZ_JAMWDU010000005.1"/>
</dbReference>
<reference evidence="2" key="1">
    <citation type="submission" date="2022-06" db="EMBL/GenBank/DDBJ databases">
        <title>Devosia sp. XJ19-45 genome assembly.</title>
        <authorList>
            <person name="Li B."/>
            <person name="Cai M."/>
            <person name="Nie G."/>
            <person name="Li W."/>
        </authorList>
    </citation>
    <scope>NUCLEOTIDE SEQUENCE</scope>
    <source>
        <strain evidence="2">XJ19-45</strain>
    </source>
</reference>
<comment type="caution">
    <text evidence="2">The sequence shown here is derived from an EMBL/GenBank/DDBJ whole genome shotgun (WGS) entry which is preliminary data.</text>
</comment>
<name>A0A9Q4ARD0_9HYPH</name>
<evidence type="ECO:0000313" key="2">
    <source>
        <dbReference type="EMBL" id="MCP8888435.1"/>
    </source>
</evidence>
<feature type="chain" id="PRO_5040278688" evidence="1">
    <location>
        <begin position="25"/>
        <end position="189"/>
    </location>
</feature>
<dbReference type="Proteomes" id="UP001060275">
    <property type="component" value="Unassembled WGS sequence"/>
</dbReference>
<dbReference type="InterPro" id="IPR019734">
    <property type="entry name" value="TPR_rpt"/>
</dbReference>
<dbReference type="SUPFAM" id="SSF48452">
    <property type="entry name" value="TPR-like"/>
    <property type="match status" value="1"/>
</dbReference>
<keyword evidence="1" id="KW-0732">Signal</keyword>
<dbReference type="InterPro" id="IPR011990">
    <property type="entry name" value="TPR-like_helical_dom_sf"/>
</dbReference>
<keyword evidence="3" id="KW-1185">Reference proteome</keyword>
<dbReference type="EMBL" id="JAMWDU010000005">
    <property type="protein sequence ID" value="MCP8888435.1"/>
    <property type="molecule type" value="Genomic_DNA"/>
</dbReference>
<proteinExistence type="predicted"/>
<protein>
    <submittedName>
        <fullName evidence="2">Tetratricopeptide repeat protein</fullName>
    </submittedName>
</protein>
<gene>
    <name evidence="2" type="ORF">NF348_15060</name>
</gene>
<evidence type="ECO:0000256" key="1">
    <source>
        <dbReference type="SAM" id="SignalP"/>
    </source>
</evidence>
<dbReference type="AlphaFoldDB" id="A0A9Q4ARD0"/>